<proteinExistence type="predicted"/>
<organism evidence="1">
    <name type="scientific">uncultured Alphaproteobacteria bacterium</name>
    <dbReference type="NCBI Taxonomy" id="91750"/>
    <lineage>
        <taxon>Bacteria</taxon>
        <taxon>Pseudomonadati</taxon>
        <taxon>Pseudomonadota</taxon>
        <taxon>Alphaproteobacteria</taxon>
        <taxon>environmental samples</taxon>
    </lineage>
</organism>
<dbReference type="AlphaFoldDB" id="A0A212KDJ2"/>
<accession>A0A212KDJ2</accession>
<dbReference type="EMBL" id="FLUO01000001">
    <property type="protein sequence ID" value="SBW09779.1"/>
    <property type="molecule type" value="Genomic_DNA"/>
</dbReference>
<evidence type="ECO:0000313" key="1">
    <source>
        <dbReference type="EMBL" id="SBW09779.1"/>
    </source>
</evidence>
<reference evidence="1" key="1">
    <citation type="submission" date="2016-04" db="EMBL/GenBank/DDBJ databases">
        <authorList>
            <person name="Evans L.H."/>
            <person name="Alamgir A."/>
            <person name="Owens N."/>
            <person name="Weber N.D."/>
            <person name="Virtaneva K."/>
            <person name="Barbian K."/>
            <person name="Babar A."/>
            <person name="Rosenke K."/>
        </authorList>
    </citation>
    <scope>NUCLEOTIDE SEQUENCE</scope>
    <source>
        <strain evidence="1">86</strain>
    </source>
</reference>
<sequence>MDVVRRDAAEPGVARTVFSPAEAADAWDGFFVADPFATRLD</sequence>
<protein>
    <submittedName>
        <fullName evidence="1">Uncharacterized protein</fullName>
    </submittedName>
</protein>
<name>A0A212KDJ2_9PROT</name>
<gene>
    <name evidence="1" type="ORF">KL86APRO_12672</name>
</gene>